<dbReference type="CDD" id="cd02558">
    <property type="entry name" value="PSRA_1"/>
    <property type="match status" value="1"/>
</dbReference>
<dbReference type="GO" id="GO:0000455">
    <property type="term" value="P:enzyme-directed rRNA pseudouridine synthesis"/>
    <property type="evidence" value="ECO:0007669"/>
    <property type="project" value="TreeGrafter"/>
</dbReference>
<proteinExistence type="predicted"/>
<dbReference type="AlphaFoldDB" id="Q21X82"/>
<dbReference type="GO" id="GO:0140098">
    <property type="term" value="F:catalytic activity, acting on RNA"/>
    <property type="evidence" value="ECO:0007669"/>
    <property type="project" value="UniProtKB-ARBA"/>
</dbReference>
<dbReference type="InterPro" id="IPR006145">
    <property type="entry name" value="PsdUridine_synth_RsuA/RluA"/>
</dbReference>
<dbReference type="KEGG" id="rfr:Rfer_1895"/>
<gene>
    <name evidence="2" type="ordered locus">Rfer_1895</name>
</gene>
<organism evidence="2 3">
    <name type="scientific">Albidiferax ferrireducens (strain ATCC BAA-621 / DSM 15236 / T118)</name>
    <name type="common">Rhodoferax ferrireducens</name>
    <dbReference type="NCBI Taxonomy" id="338969"/>
    <lineage>
        <taxon>Bacteria</taxon>
        <taxon>Pseudomonadati</taxon>
        <taxon>Pseudomonadota</taxon>
        <taxon>Betaproteobacteria</taxon>
        <taxon>Burkholderiales</taxon>
        <taxon>Comamonadaceae</taxon>
        <taxon>Rhodoferax</taxon>
    </lineage>
</organism>
<dbReference type="InterPro" id="IPR050188">
    <property type="entry name" value="RluA_PseudoU_synthase"/>
</dbReference>
<reference evidence="3" key="1">
    <citation type="submission" date="2006-02" db="EMBL/GenBank/DDBJ databases">
        <title>Complete sequence of chromosome of Rhodoferax ferrireducens DSM 15236.</title>
        <authorList>
            <person name="Copeland A."/>
            <person name="Lucas S."/>
            <person name="Lapidus A."/>
            <person name="Barry K."/>
            <person name="Detter J.C."/>
            <person name="Glavina del Rio T."/>
            <person name="Hammon N."/>
            <person name="Israni S."/>
            <person name="Pitluck S."/>
            <person name="Brettin T."/>
            <person name="Bruce D."/>
            <person name="Han C."/>
            <person name="Tapia R."/>
            <person name="Gilna P."/>
            <person name="Kiss H."/>
            <person name="Schmutz J."/>
            <person name="Larimer F."/>
            <person name="Land M."/>
            <person name="Kyrpides N."/>
            <person name="Ivanova N."/>
            <person name="Richardson P."/>
        </authorList>
    </citation>
    <scope>NUCLEOTIDE SEQUENCE [LARGE SCALE GENOMIC DNA]</scope>
    <source>
        <strain evidence="3">ATCC BAA-621 / DSM 15236 / T118</strain>
    </source>
</reference>
<dbReference type="Pfam" id="PF00849">
    <property type="entry name" value="PseudoU_synth_2"/>
    <property type="match status" value="1"/>
</dbReference>
<name>Q21X82_ALBFT</name>
<dbReference type="GO" id="GO:0003723">
    <property type="term" value="F:RNA binding"/>
    <property type="evidence" value="ECO:0007669"/>
    <property type="project" value="InterPro"/>
</dbReference>
<accession>Q21X82</accession>
<dbReference type="EMBL" id="CP000267">
    <property type="protein sequence ID" value="ABD69621.1"/>
    <property type="molecule type" value="Genomic_DNA"/>
</dbReference>
<dbReference type="STRING" id="338969.Rfer_1895"/>
<dbReference type="OrthoDB" id="9785808at2"/>
<dbReference type="GO" id="GO:0009982">
    <property type="term" value="F:pseudouridine synthase activity"/>
    <property type="evidence" value="ECO:0007669"/>
    <property type="project" value="InterPro"/>
</dbReference>
<evidence type="ECO:0000313" key="2">
    <source>
        <dbReference type="EMBL" id="ABD69621.1"/>
    </source>
</evidence>
<evidence type="ECO:0000313" key="3">
    <source>
        <dbReference type="Proteomes" id="UP000008332"/>
    </source>
</evidence>
<dbReference type="HOGENOM" id="CLU_016902_0_0_4"/>
<protein>
    <submittedName>
        <fullName evidence="2">Pseudouridine synthase</fullName>
    </submittedName>
</protein>
<dbReference type="PANTHER" id="PTHR21600">
    <property type="entry name" value="MITOCHONDRIAL RNA PSEUDOURIDINE SYNTHASE"/>
    <property type="match status" value="1"/>
</dbReference>
<keyword evidence="3" id="KW-1185">Reference proteome</keyword>
<feature type="domain" description="Pseudouridine synthase RsuA/RluA-like" evidence="1">
    <location>
        <begin position="99"/>
        <end position="246"/>
    </location>
</feature>
<evidence type="ECO:0000259" key="1">
    <source>
        <dbReference type="Pfam" id="PF00849"/>
    </source>
</evidence>
<dbReference type="Gene3D" id="3.30.2350.10">
    <property type="entry name" value="Pseudouridine synthase"/>
    <property type="match status" value="1"/>
</dbReference>
<dbReference type="SUPFAM" id="SSF55120">
    <property type="entry name" value="Pseudouridine synthase"/>
    <property type="match status" value="1"/>
</dbReference>
<dbReference type="PROSITE" id="PS01129">
    <property type="entry name" value="PSI_RLU"/>
    <property type="match status" value="1"/>
</dbReference>
<dbReference type="InterPro" id="IPR020103">
    <property type="entry name" value="PsdUridine_synth_cat_dom_sf"/>
</dbReference>
<dbReference type="PANTHER" id="PTHR21600:SF84">
    <property type="entry name" value="PSEUDOURIDINE SYNTHASE RSUA_RLUA-LIKE DOMAIN-CONTAINING PROTEIN"/>
    <property type="match status" value="1"/>
</dbReference>
<sequence>MSGSDFIKPPARNGVGPSCIGLPAGAWPTTLDFLTERFSAIPRDVWHQRMAQGDVVDEHGVQLAPHSAYQGHRRVYYYRAVPDEPRIPFDEVILFQDEQLIVVDKPHFLPVMPSGGYLAETVLVRLKQKLGIDTLVPVHRIDRDTAGLVMFSVQPETRAAYHALFSQRSVKKTYEAIAPWREGLALPMTRQSRIVEAGHFMLQHEVSGPPNTVTRIEVLQVQGGLARYQLQPVTGKRHQLRVHMAALGLPILGDGLYPTLTPEGQVDYEHPLQLLARRIEFVDPVSGQARQFESRRSLMSLA</sequence>
<dbReference type="RefSeq" id="WP_011464189.1">
    <property type="nucleotide sequence ID" value="NC_007908.1"/>
</dbReference>
<dbReference type="eggNOG" id="COG0564">
    <property type="taxonomic scope" value="Bacteria"/>
</dbReference>
<dbReference type="Proteomes" id="UP000008332">
    <property type="component" value="Chromosome"/>
</dbReference>
<dbReference type="InterPro" id="IPR006224">
    <property type="entry name" value="PsdUridine_synth_RluA-like_CS"/>
</dbReference>